<feature type="active site" description="Acyl-ester intermediate" evidence="7">
    <location>
        <position position="64"/>
    </location>
</feature>
<dbReference type="PANTHER" id="PTHR21581">
    <property type="entry name" value="D-ALANYL-D-ALANINE CARBOXYPEPTIDASE"/>
    <property type="match status" value="1"/>
</dbReference>
<evidence type="ECO:0000256" key="7">
    <source>
        <dbReference type="PIRSR" id="PIRSR618044-1"/>
    </source>
</evidence>
<dbReference type="PRINTS" id="PR00725">
    <property type="entry name" value="DADACBPTASE1"/>
</dbReference>
<evidence type="ECO:0000259" key="10">
    <source>
        <dbReference type="Pfam" id="PF00768"/>
    </source>
</evidence>
<dbReference type="Pfam" id="PF00768">
    <property type="entry name" value="Peptidase_S11"/>
    <property type="match status" value="1"/>
</dbReference>
<evidence type="ECO:0000256" key="9">
    <source>
        <dbReference type="RuleBase" id="RU004016"/>
    </source>
</evidence>
<dbReference type="OrthoDB" id="9795979at2"/>
<evidence type="ECO:0000256" key="8">
    <source>
        <dbReference type="PIRSR" id="PIRSR618044-2"/>
    </source>
</evidence>
<evidence type="ECO:0000256" key="6">
    <source>
        <dbReference type="ARBA" id="ARBA00023316"/>
    </source>
</evidence>
<dbReference type="InterPro" id="IPR012338">
    <property type="entry name" value="Beta-lactam/transpept-like"/>
</dbReference>
<protein>
    <submittedName>
        <fullName evidence="12">D-alanyl-D-alanine carboxypeptidase</fullName>
    </submittedName>
</protein>
<feature type="domain" description="SPOR" evidence="11">
    <location>
        <begin position="330"/>
        <end position="408"/>
    </location>
</feature>
<dbReference type="GO" id="GO:0071555">
    <property type="term" value="P:cell wall organization"/>
    <property type="evidence" value="ECO:0007669"/>
    <property type="project" value="UniProtKB-KW"/>
</dbReference>
<evidence type="ECO:0000256" key="4">
    <source>
        <dbReference type="ARBA" id="ARBA00022960"/>
    </source>
</evidence>
<evidence type="ECO:0000256" key="2">
    <source>
        <dbReference type="ARBA" id="ARBA00022729"/>
    </source>
</evidence>
<dbReference type="SUPFAM" id="SSF56601">
    <property type="entry name" value="beta-lactamase/transpeptidase-like"/>
    <property type="match status" value="1"/>
</dbReference>
<dbReference type="GO" id="GO:0008360">
    <property type="term" value="P:regulation of cell shape"/>
    <property type="evidence" value="ECO:0007669"/>
    <property type="project" value="UniProtKB-KW"/>
</dbReference>
<name>A0A2M9FXG5_9PROT</name>
<dbReference type="GO" id="GO:0009252">
    <property type="term" value="P:peptidoglycan biosynthetic process"/>
    <property type="evidence" value="ECO:0007669"/>
    <property type="project" value="UniProtKB-KW"/>
</dbReference>
<keyword evidence="6" id="KW-0961">Cell wall biogenesis/degradation</keyword>
<proteinExistence type="inferred from homology"/>
<feature type="domain" description="Peptidase S11 D-alanyl-D-alanine carboxypeptidase A N-terminal" evidence="10">
    <location>
        <begin position="40"/>
        <end position="257"/>
    </location>
</feature>
<dbReference type="InterPro" id="IPR007730">
    <property type="entry name" value="SPOR-like_dom"/>
</dbReference>
<dbReference type="PANTHER" id="PTHR21581:SF6">
    <property type="entry name" value="TRAFFICKING PROTEIN PARTICLE COMPLEX SUBUNIT 12"/>
    <property type="match status" value="1"/>
</dbReference>
<evidence type="ECO:0000259" key="11">
    <source>
        <dbReference type="Pfam" id="PF05036"/>
    </source>
</evidence>
<evidence type="ECO:0000256" key="3">
    <source>
        <dbReference type="ARBA" id="ARBA00022801"/>
    </source>
</evidence>
<dbReference type="Pfam" id="PF05036">
    <property type="entry name" value="SPOR"/>
    <property type="match status" value="1"/>
</dbReference>
<dbReference type="GO" id="GO:0042834">
    <property type="term" value="F:peptidoglycan binding"/>
    <property type="evidence" value="ECO:0007669"/>
    <property type="project" value="InterPro"/>
</dbReference>
<dbReference type="Gene3D" id="3.40.710.10">
    <property type="entry name" value="DD-peptidase/beta-lactamase superfamily"/>
    <property type="match status" value="1"/>
</dbReference>
<feature type="active site" description="Proton acceptor" evidence="7">
    <location>
        <position position="67"/>
    </location>
</feature>
<keyword evidence="12" id="KW-0645">Protease</keyword>
<keyword evidence="13" id="KW-1185">Reference proteome</keyword>
<feature type="active site" evidence="7">
    <location>
        <position position="124"/>
    </location>
</feature>
<evidence type="ECO:0000313" key="12">
    <source>
        <dbReference type="EMBL" id="PJK28147.1"/>
    </source>
</evidence>
<gene>
    <name evidence="12" type="ORF">CVT23_19145</name>
</gene>
<sequence length="413" mass="44538">MTLERFARLGPQMLAPLLLAAALVLVGLSGPAHAKRQYTGIVVDAATGQVLYDYRPDTLIYPASLTKLMTLYLTFEALRDGRLGMEQRLPVSQRAAGMPASKLGLKRGGSIKVRDAILSLIVKSANDAAVVLAESMAKTEILFAREMTEKAQELGMIRTSFRNANGLPNRHQKSTARDISTLALALIRDFPEYYDLFATRKFTWEGRTYTSTNKLLNGYPGVDGLKTGYINASGFNLAASSVRYGRRLVAVVIGGKTGARRNRQMKKILGIGFQRALEREKARQLVAMPLPPGRPGTGAPSSALAGIDLSVVSSAHAAVPPPPARRADNAPYGVQVGAFSSQKRATAGARLAVSAAPTYLQNRPVAIESIPDTARSIYRARILELTRDEAQETCQTLKSQRLDCLVVKVSAGG</sequence>
<dbReference type="InterPro" id="IPR001967">
    <property type="entry name" value="Peptidase_S11_N"/>
</dbReference>
<dbReference type="RefSeq" id="WP_109792871.1">
    <property type="nucleotide sequence ID" value="NZ_PHIG01000048.1"/>
</dbReference>
<keyword evidence="3" id="KW-0378">Hydrolase</keyword>
<feature type="binding site" evidence="8">
    <location>
        <position position="226"/>
    </location>
    <ligand>
        <name>substrate</name>
    </ligand>
</feature>
<dbReference type="Gene3D" id="3.30.70.1070">
    <property type="entry name" value="Sporulation related repeat"/>
    <property type="match status" value="1"/>
</dbReference>
<dbReference type="AlphaFoldDB" id="A0A2M9FXG5"/>
<dbReference type="GO" id="GO:0009002">
    <property type="term" value="F:serine-type D-Ala-D-Ala carboxypeptidase activity"/>
    <property type="evidence" value="ECO:0007669"/>
    <property type="project" value="InterPro"/>
</dbReference>
<comment type="caution">
    <text evidence="12">The sequence shown here is derived from an EMBL/GenBank/DDBJ whole genome shotgun (WGS) entry which is preliminary data.</text>
</comment>
<dbReference type="InterPro" id="IPR036680">
    <property type="entry name" value="SPOR-like_sf"/>
</dbReference>
<comment type="similarity">
    <text evidence="1 9">Belongs to the peptidase S11 family.</text>
</comment>
<dbReference type="EMBL" id="PHIG01000048">
    <property type="protein sequence ID" value="PJK28147.1"/>
    <property type="molecule type" value="Genomic_DNA"/>
</dbReference>
<evidence type="ECO:0000256" key="1">
    <source>
        <dbReference type="ARBA" id="ARBA00007164"/>
    </source>
</evidence>
<keyword evidence="12" id="KW-0121">Carboxypeptidase</keyword>
<dbReference type="Proteomes" id="UP000229498">
    <property type="component" value="Unassembled WGS sequence"/>
</dbReference>
<reference evidence="12 13" key="1">
    <citation type="submission" date="2017-11" db="EMBL/GenBank/DDBJ databases">
        <title>Draft genome sequence of Rhizobiales bacterium SY3-13.</title>
        <authorList>
            <person name="Sun C."/>
        </authorList>
    </citation>
    <scope>NUCLEOTIDE SEQUENCE [LARGE SCALE GENOMIC DNA]</scope>
    <source>
        <strain evidence="12 13">SY3-13</strain>
    </source>
</reference>
<keyword evidence="2" id="KW-0732">Signal</keyword>
<keyword evidence="5" id="KW-0573">Peptidoglycan synthesis</keyword>
<dbReference type="InterPro" id="IPR018044">
    <property type="entry name" value="Peptidase_S11"/>
</dbReference>
<dbReference type="GO" id="GO:0006508">
    <property type="term" value="P:proteolysis"/>
    <property type="evidence" value="ECO:0007669"/>
    <property type="project" value="InterPro"/>
</dbReference>
<evidence type="ECO:0000256" key="5">
    <source>
        <dbReference type="ARBA" id="ARBA00022984"/>
    </source>
</evidence>
<accession>A0A2M9FXG5</accession>
<evidence type="ECO:0000313" key="13">
    <source>
        <dbReference type="Proteomes" id="UP000229498"/>
    </source>
</evidence>
<organism evidence="12 13">
    <name type="scientific">Minwuia thermotolerans</name>
    <dbReference type="NCBI Taxonomy" id="2056226"/>
    <lineage>
        <taxon>Bacteria</taxon>
        <taxon>Pseudomonadati</taxon>
        <taxon>Pseudomonadota</taxon>
        <taxon>Alphaproteobacteria</taxon>
        <taxon>Minwuiales</taxon>
        <taxon>Minwuiaceae</taxon>
        <taxon>Minwuia</taxon>
    </lineage>
</organism>
<keyword evidence="4" id="KW-0133">Cell shape</keyword>